<dbReference type="SUPFAM" id="SSF82199">
    <property type="entry name" value="SET domain"/>
    <property type="match status" value="1"/>
</dbReference>
<evidence type="ECO:0000313" key="3">
    <source>
        <dbReference type="EMBL" id="CAE8736532.1"/>
    </source>
</evidence>
<organism evidence="2 4">
    <name type="scientific">Polarella glacialis</name>
    <name type="common">Dinoflagellate</name>
    <dbReference type="NCBI Taxonomy" id="89957"/>
    <lineage>
        <taxon>Eukaryota</taxon>
        <taxon>Sar</taxon>
        <taxon>Alveolata</taxon>
        <taxon>Dinophyceae</taxon>
        <taxon>Suessiales</taxon>
        <taxon>Suessiaceae</taxon>
        <taxon>Polarella</taxon>
    </lineage>
</organism>
<dbReference type="Pfam" id="PF00856">
    <property type="entry name" value="SET"/>
    <property type="match status" value="1"/>
</dbReference>
<dbReference type="InterPro" id="IPR046341">
    <property type="entry name" value="SET_dom_sf"/>
</dbReference>
<dbReference type="Gene3D" id="2.170.270.10">
    <property type="entry name" value="SET domain"/>
    <property type="match status" value="1"/>
</dbReference>
<protein>
    <recommendedName>
        <fullName evidence="1">SET domain-containing protein</fullName>
    </recommendedName>
</protein>
<dbReference type="PANTHER" id="PTHR12197">
    <property type="entry name" value="HISTONE-LYSINE N-METHYLTRANSFERASE SMYD"/>
    <property type="match status" value="1"/>
</dbReference>
<dbReference type="PROSITE" id="PS50280">
    <property type="entry name" value="SET"/>
    <property type="match status" value="1"/>
</dbReference>
<dbReference type="InterPro" id="IPR001214">
    <property type="entry name" value="SET_dom"/>
</dbReference>
<dbReference type="InterPro" id="IPR050869">
    <property type="entry name" value="H3K4_H4K5_MeTrfase"/>
</dbReference>
<evidence type="ECO:0000313" key="2">
    <source>
        <dbReference type="EMBL" id="CAE8655719.1"/>
    </source>
</evidence>
<accession>A0A813IQC9</accession>
<name>A0A813IQC9_POLGL</name>
<evidence type="ECO:0000259" key="1">
    <source>
        <dbReference type="PROSITE" id="PS50280"/>
    </source>
</evidence>
<dbReference type="EMBL" id="CAJNNW010036669">
    <property type="protein sequence ID" value="CAE8736532.1"/>
    <property type="molecule type" value="Genomic_DNA"/>
</dbReference>
<dbReference type="CDD" id="cd20071">
    <property type="entry name" value="SET_SMYD"/>
    <property type="match status" value="1"/>
</dbReference>
<sequence length="156" mass="17331">MDIWEMNCFAHTVHEDVSCLFLAPCLANHSCRPNAIWYFTDFSISFRAIADLAAGDEVTISYLEGEELLAATGQRRAKLLQGGKDFHCTCERCSLLLDSSRGVPCHNCLKGRLFLGADQQAKCCFTCGFRLSPMQEALLLDAERTGELLLDTMEGQ</sequence>
<feature type="domain" description="SET" evidence="1">
    <location>
        <begin position="1"/>
        <end position="63"/>
    </location>
</feature>
<reference evidence="2" key="1">
    <citation type="submission" date="2021-02" db="EMBL/GenBank/DDBJ databases">
        <authorList>
            <person name="Dougan E. K."/>
            <person name="Rhodes N."/>
            <person name="Thang M."/>
            <person name="Chan C."/>
        </authorList>
    </citation>
    <scope>NUCLEOTIDE SEQUENCE</scope>
</reference>
<proteinExistence type="predicted"/>
<comment type="caution">
    <text evidence="2">The sequence shown here is derived from an EMBL/GenBank/DDBJ whole genome shotgun (WGS) entry which is preliminary data.</text>
</comment>
<dbReference type="EMBL" id="CAJNNW010013725">
    <property type="protein sequence ID" value="CAE8655719.1"/>
    <property type="molecule type" value="Genomic_DNA"/>
</dbReference>
<gene>
    <name evidence="2" type="ORF">PGLA2088_LOCUS11776</name>
    <name evidence="3" type="ORF">PGLA2088_LOCUS48362</name>
</gene>
<evidence type="ECO:0000313" key="4">
    <source>
        <dbReference type="Proteomes" id="UP000626109"/>
    </source>
</evidence>
<dbReference type="Proteomes" id="UP000626109">
    <property type="component" value="Unassembled WGS sequence"/>
</dbReference>
<dbReference type="AlphaFoldDB" id="A0A813IQC9"/>